<reference evidence="3 4" key="1">
    <citation type="journal article" date="2021" name="Hortic Res">
        <title>Chromosome-scale assembly of the Dendrobium chrysotoxum genome enhances the understanding of orchid evolution.</title>
        <authorList>
            <person name="Zhang Y."/>
            <person name="Zhang G.Q."/>
            <person name="Zhang D."/>
            <person name="Liu X.D."/>
            <person name="Xu X.Y."/>
            <person name="Sun W.H."/>
            <person name="Yu X."/>
            <person name="Zhu X."/>
            <person name="Wang Z.W."/>
            <person name="Zhao X."/>
            <person name="Zhong W.Y."/>
            <person name="Chen H."/>
            <person name="Yin W.L."/>
            <person name="Huang T."/>
            <person name="Niu S.C."/>
            <person name="Liu Z.J."/>
        </authorList>
    </citation>
    <scope>NUCLEOTIDE SEQUENCE [LARGE SCALE GENOMIC DNA]</scope>
    <source>
        <strain evidence="3">Lindl</strain>
    </source>
</reference>
<evidence type="ECO:0000313" key="4">
    <source>
        <dbReference type="Proteomes" id="UP000775213"/>
    </source>
</evidence>
<dbReference type="SMART" id="SM00568">
    <property type="entry name" value="GRAM"/>
    <property type="match status" value="2"/>
</dbReference>
<gene>
    <name evidence="3" type="ORF">IEQ34_008832</name>
</gene>
<protein>
    <recommendedName>
        <fullName evidence="2">GRAM domain-containing protein</fullName>
    </recommendedName>
</protein>
<keyword evidence="4" id="KW-1185">Reference proteome</keyword>
<comment type="similarity">
    <text evidence="1">Belongs to the GEM family.</text>
</comment>
<dbReference type="Gene3D" id="2.30.29.30">
    <property type="entry name" value="Pleckstrin-homology domain (PH domain)/Phosphotyrosine-binding domain (PTB)"/>
    <property type="match status" value="2"/>
</dbReference>
<dbReference type="InterPro" id="IPR037848">
    <property type="entry name" value="GEM-like"/>
</dbReference>
<dbReference type="Proteomes" id="UP000775213">
    <property type="component" value="Unassembled WGS sequence"/>
</dbReference>
<dbReference type="Pfam" id="PF02893">
    <property type="entry name" value="GRAM"/>
    <property type="match status" value="2"/>
</dbReference>
<dbReference type="InterPro" id="IPR004182">
    <property type="entry name" value="GRAM"/>
</dbReference>
<dbReference type="EMBL" id="JAGFBR010000009">
    <property type="protein sequence ID" value="KAH0461257.1"/>
    <property type="molecule type" value="Genomic_DNA"/>
</dbReference>
<feature type="domain" description="GRAM" evidence="2">
    <location>
        <begin position="96"/>
        <end position="174"/>
    </location>
</feature>
<proteinExistence type="inferred from homology"/>
<name>A0AAV7GYZ3_DENCH</name>
<organism evidence="3 4">
    <name type="scientific">Dendrobium chrysotoxum</name>
    <name type="common">Orchid</name>
    <dbReference type="NCBI Taxonomy" id="161865"/>
    <lineage>
        <taxon>Eukaryota</taxon>
        <taxon>Viridiplantae</taxon>
        <taxon>Streptophyta</taxon>
        <taxon>Embryophyta</taxon>
        <taxon>Tracheophyta</taxon>
        <taxon>Spermatophyta</taxon>
        <taxon>Magnoliopsida</taxon>
        <taxon>Liliopsida</taxon>
        <taxon>Asparagales</taxon>
        <taxon>Orchidaceae</taxon>
        <taxon>Epidendroideae</taxon>
        <taxon>Malaxideae</taxon>
        <taxon>Dendrobiinae</taxon>
        <taxon>Dendrobium</taxon>
    </lineage>
</organism>
<dbReference type="PANTHER" id="PTHR31969">
    <property type="entry name" value="GEM-LIKE PROTEIN 2"/>
    <property type="match status" value="1"/>
</dbReference>
<evidence type="ECO:0000256" key="1">
    <source>
        <dbReference type="ARBA" id="ARBA00009414"/>
    </source>
</evidence>
<sequence>MKNSNDSNAVGISAISESSTTEQVSMYIHCTLFGLSKLKQSKVKSLTNWVSKFTSKADNLAQGIRDHVNLGPKITETVKSKISLGTRILQAGGIQRVFRQSFSFRKGEKLLKAFQCYLSTTAGPIAGLLFVSNKKIAFISDRPLTTVSSDGEVIKVPYKVLIPIRKIKSTNQIEQMGSQSKRFMQIVTVDNFEFWFMGFLCYQSCVKYLKSAIGQFHKLSVHSDLVASNNNSSIIGKMVQREETYKLPPKCHGLAPHIPAIRSSRRSGSSLEKKLYQRMMNSSQEHAIGVPFRSVGGKPSLHEPIVAYARTTQYGTSQLKQKGAESIIGLVNRFKRKADNLAQGIRDHVSLGPGVSETVKAKLKLGTRILQAGGIERVFKKSFSIGEGERLVKAFQCHLSTTVGPIPGLLFISTEKIAFLSDRSLVIRSPRGNIVRIPYKVLIPLRRIKGVNPSENANKPNQKYIHIATIDNFEFWFMGFVSYQRSFKNLQRAIFSKSQISFLQ</sequence>
<feature type="domain" description="GRAM" evidence="2">
    <location>
        <begin position="377"/>
        <end position="455"/>
    </location>
</feature>
<evidence type="ECO:0000313" key="3">
    <source>
        <dbReference type="EMBL" id="KAH0461257.1"/>
    </source>
</evidence>
<accession>A0AAV7GYZ3</accession>
<evidence type="ECO:0000259" key="2">
    <source>
        <dbReference type="SMART" id="SM00568"/>
    </source>
</evidence>
<dbReference type="InterPro" id="IPR011993">
    <property type="entry name" value="PH-like_dom_sf"/>
</dbReference>
<comment type="caution">
    <text evidence="3">The sequence shown here is derived from an EMBL/GenBank/DDBJ whole genome shotgun (WGS) entry which is preliminary data.</text>
</comment>
<dbReference type="AlphaFoldDB" id="A0AAV7GYZ3"/>